<dbReference type="Proteomes" id="UP000221165">
    <property type="component" value="Unassembled WGS sequence"/>
</dbReference>
<feature type="region of interest" description="Disordered" evidence="1">
    <location>
        <begin position="193"/>
        <end position="215"/>
    </location>
</feature>
<feature type="region of interest" description="Disordered" evidence="1">
    <location>
        <begin position="128"/>
        <end position="167"/>
    </location>
</feature>
<feature type="compositionally biased region" description="Low complexity" evidence="1">
    <location>
        <begin position="128"/>
        <end position="140"/>
    </location>
</feature>
<dbReference type="AlphaFoldDB" id="A0A2C6KSX9"/>
<evidence type="ECO:0000256" key="1">
    <source>
        <dbReference type="SAM" id="MobiDB-lite"/>
    </source>
</evidence>
<feature type="compositionally biased region" description="Low complexity" evidence="1">
    <location>
        <begin position="16"/>
        <end position="36"/>
    </location>
</feature>
<feature type="region of interest" description="Disordered" evidence="1">
    <location>
        <begin position="279"/>
        <end position="319"/>
    </location>
</feature>
<organism evidence="2 3">
    <name type="scientific">Cystoisospora suis</name>
    <dbReference type="NCBI Taxonomy" id="483139"/>
    <lineage>
        <taxon>Eukaryota</taxon>
        <taxon>Sar</taxon>
        <taxon>Alveolata</taxon>
        <taxon>Apicomplexa</taxon>
        <taxon>Conoidasida</taxon>
        <taxon>Coccidia</taxon>
        <taxon>Eucoccidiorida</taxon>
        <taxon>Eimeriorina</taxon>
        <taxon>Sarcocystidae</taxon>
        <taxon>Cystoisospora</taxon>
    </lineage>
</organism>
<comment type="caution">
    <text evidence="2">The sequence shown here is derived from an EMBL/GenBank/DDBJ whole genome shotgun (WGS) entry which is preliminary data.</text>
</comment>
<gene>
    <name evidence="2" type="ORF">CSUI_002720</name>
</gene>
<dbReference type="GeneID" id="94426130"/>
<dbReference type="RefSeq" id="XP_067925106.1">
    <property type="nucleotide sequence ID" value="XM_068062919.1"/>
</dbReference>
<dbReference type="OrthoDB" id="346233at2759"/>
<evidence type="ECO:0000313" key="3">
    <source>
        <dbReference type="Proteomes" id="UP000221165"/>
    </source>
</evidence>
<keyword evidence="3" id="KW-1185">Reference proteome</keyword>
<feature type="region of interest" description="Disordered" evidence="1">
    <location>
        <begin position="1"/>
        <end position="36"/>
    </location>
</feature>
<protein>
    <submittedName>
        <fullName evidence="2">Start-2 domain protein</fullName>
    </submittedName>
</protein>
<evidence type="ECO:0000313" key="2">
    <source>
        <dbReference type="EMBL" id="PHJ23430.1"/>
    </source>
</evidence>
<sequence length="442" mass="50934">MRFFSSLRSTPSQGVSSSSSSSHPPRHSPSSSSSSECSCYSRYLHDKHTVQELVFLERHVDAFHLVSCMCEVYPLHLIHNDLDLIEVLYRFKTTDQVYRLLGQDECASNLLLSSRHLPSYVKKLSFSSSSSLTSSSPSTVATAGQRGGGGGEEEGGGRRRISGVRGEKKDTWGEAACCCDRLLKDQDRNFCQERKEKEEERKNARDRKERRNENERTASLISLPFVCENRRDRRVCPLQQYCSQEVKERKEKDHPKEEEEEERMCECVERLRKRREVRARREGGRSAAYEGRSKTTDEEKDSSTKKEKEREERRVDSKEEEEEEERWIRDILTPLKLSLYEEALSQSIHPLVTGKSPGPWHCAVDDGDGRVKIYVRNYQDNRELLTFRIEGQIEAPLLSILSVLNEVDLFKLWAWIAGGVRDVFRASRSGRPIPRRLPMALQ</sequence>
<dbReference type="VEuPathDB" id="ToxoDB:CSUI_002720"/>
<feature type="compositionally biased region" description="Basic and acidic residues" evidence="1">
    <location>
        <begin position="291"/>
        <end position="317"/>
    </location>
</feature>
<reference evidence="2 3" key="1">
    <citation type="journal article" date="2017" name="Int. J. Parasitol.">
        <title>The genome of the protozoan parasite Cystoisospora suis and a reverse vaccinology approach to identify vaccine candidates.</title>
        <authorList>
            <person name="Palmieri N."/>
            <person name="Shrestha A."/>
            <person name="Ruttkowski B."/>
            <person name="Beck T."/>
            <person name="Vogl C."/>
            <person name="Tomley F."/>
            <person name="Blake D.P."/>
            <person name="Joachim A."/>
        </authorList>
    </citation>
    <scope>NUCLEOTIDE SEQUENCE [LARGE SCALE GENOMIC DNA]</scope>
    <source>
        <strain evidence="2 3">Wien I</strain>
    </source>
</reference>
<proteinExistence type="predicted"/>
<feature type="compositionally biased region" description="Polar residues" evidence="1">
    <location>
        <begin position="1"/>
        <end position="15"/>
    </location>
</feature>
<name>A0A2C6KSX9_9APIC</name>
<accession>A0A2C6KSX9</accession>
<dbReference type="EMBL" id="MIGC01001134">
    <property type="protein sequence ID" value="PHJ23430.1"/>
    <property type="molecule type" value="Genomic_DNA"/>
</dbReference>